<organism evidence="3">
    <name type="scientific">Cupriavidus oxalaticus</name>
    <dbReference type="NCBI Taxonomy" id="96344"/>
    <lineage>
        <taxon>Bacteria</taxon>
        <taxon>Pseudomonadati</taxon>
        <taxon>Pseudomonadota</taxon>
        <taxon>Betaproteobacteria</taxon>
        <taxon>Burkholderiales</taxon>
        <taxon>Burkholderiaceae</taxon>
        <taxon>Cupriavidus</taxon>
    </lineage>
</organism>
<name>A0A375GPG2_9BURK</name>
<protein>
    <submittedName>
        <fullName evidence="3">Uncharacterized protein</fullName>
    </submittedName>
</protein>
<reference evidence="1 4" key="2">
    <citation type="submission" date="2018-09" db="EMBL/GenBank/DDBJ databases">
        <title>Complete genome sequence of Cupriavidus oxalaticus T2, a bacterium capable of phenol tolerance and degradation.</title>
        <authorList>
            <person name="Yan J."/>
        </authorList>
    </citation>
    <scope>NUCLEOTIDE SEQUENCE [LARGE SCALE GENOMIC DNA]</scope>
    <source>
        <strain evidence="1 4">T2</strain>
    </source>
</reference>
<evidence type="ECO:0000313" key="1">
    <source>
        <dbReference type="EMBL" id="QEZ43557.1"/>
    </source>
</evidence>
<dbReference type="EMBL" id="CP069811">
    <property type="protein sequence ID" value="QRQ90866.1"/>
    <property type="molecule type" value="Genomic_DNA"/>
</dbReference>
<reference evidence="3" key="1">
    <citation type="submission" date="2018-01" db="EMBL/GenBank/DDBJ databases">
        <authorList>
            <person name="Clerissi C."/>
        </authorList>
    </citation>
    <scope>NUCLEOTIDE SEQUENCE</scope>
    <source>
        <strain evidence="3">Cupriavidus oxalaticus LMG 2235</strain>
    </source>
</reference>
<accession>A0A375GPG2</accession>
<evidence type="ECO:0000313" key="4">
    <source>
        <dbReference type="Proteomes" id="UP000325743"/>
    </source>
</evidence>
<keyword evidence="5" id="KW-1185">Reference proteome</keyword>
<dbReference type="AlphaFoldDB" id="A0A375GPG2"/>
<dbReference type="GeneID" id="303489749"/>
<proteinExistence type="predicted"/>
<dbReference type="EMBL" id="OGUS01000142">
    <property type="protein sequence ID" value="SPC23226.1"/>
    <property type="molecule type" value="Genomic_DNA"/>
</dbReference>
<dbReference type="EMBL" id="CP032518">
    <property type="protein sequence ID" value="QEZ43557.1"/>
    <property type="molecule type" value="Genomic_DNA"/>
</dbReference>
<reference evidence="2 5" key="3">
    <citation type="submission" date="2021-02" db="EMBL/GenBank/DDBJ databases">
        <title>Complete Genome Sequence of Cupriavidus oxalaticus Strain Ox1, a Soil Oxalate-Degrading Species.</title>
        <authorList>
            <person name="Palmieri F."/>
            <person name="Udriet P."/>
            <person name="Deuasquier M."/>
            <person name="Beaudoing E."/>
            <person name="Johnson S.L."/>
            <person name="Davenport K.W."/>
            <person name="Chain P.S."/>
            <person name="Bindschedler S."/>
            <person name="Junier P."/>
        </authorList>
    </citation>
    <scope>NUCLEOTIDE SEQUENCE [LARGE SCALE GENOMIC DNA]</scope>
    <source>
        <strain evidence="2 5">Ox1</strain>
    </source>
</reference>
<dbReference type="Proteomes" id="UP000325743">
    <property type="component" value="Chromosome 1"/>
</dbReference>
<sequence length="254" mass="26400">MDVPIEVPLPESLQKALQKPVCIPLPKPGSAQIQLPTGGTLKGIVDITKGIPDDCSLNFSLVLQLAPVMASIECLVKVLKLIKPLIDVVKALGPPDPPTLIKVVPEFLQAAEAVLPCLAVPTPAVMIPFVRDILLLIIKLLKCIVGQLKSILAVMGGLALQISSAQAEGNSELMAALECAQANANASAQHMMSAIDPVLVLLALAEPFMGIAGVDPIKTPAIGSAEDIESLQNVVTTLDELTKALQLVADGLGG</sequence>
<evidence type="ECO:0000313" key="3">
    <source>
        <dbReference type="EMBL" id="SPC23226.1"/>
    </source>
</evidence>
<evidence type="ECO:0000313" key="2">
    <source>
        <dbReference type="EMBL" id="QRQ90866.1"/>
    </source>
</evidence>
<dbReference type="RefSeq" id="WP_063239716.1">
    <property type="nucleotide sequence ID" value="NZ_CP032518.1"/>
</dbReference>
<gene>
    <name evidence="3" type="ORF">CO2235_MP70004</name>
    <name evidence="1" type="ORF">D2917_04445</name>
    <name evidence="2" type="ORF">JTE92_09455</name>
</gene>
<evidence type="ECO:0000313" key="5">
    <source>
        <dbReference type="Proteomes" id="UP000623307"/>
    </source>
</evidence>
<dbReference type="Proteomes" id="UP000623307">
    <property type="component" value="Chromosome 1"/>
</dbReference>
<dbReference type="Proteomes" id="UP000256862">
    <property type="component" value="Plasmid CO2235_mp"/>
</dbReference>
<dbReference type="OrthoDB" id="8960859at2"/>